<organism evidence="6 7">
    <name type="scientific">Hypothenemus hampei</name>
    <name type="common">Coffee berry borer</name>
    <dbReference type="NCBI Taxonomy" id="57062"/>
    <lineage>
        <taxon>Eukaryota</taxon>
        <taxon>Metazoa</taxon>
        <taxon>Ecdysozoa</taxon>
        <taxon>Arthropoda</taxon>
        <taxon>Hexapoda</taxon>
        <taxon>Insecta</taxon>
        <taxon>Pterygota</taxon>
        <taxon>Neoptera</taxon>
        <taxon>Endopterygota</taxon>
        <taxon>Coleoptera</taxon>
        <taxon>Polyphaga</taxon>
        <taxon>Cucujiformia</taxon>
        <taxon>Curculionidae</taxon>
        <taxon>Scolytinae</taxon>
        <taxon>Hypothenemus</taxon>
    </lineage>
</organism>
<evidence type="ECO:0000313" key="7">
    <source>
        <dbReference type="Proteomes" id="UP001566132"/>
    </source>
</evidence>
<dbReference type="Gene3D" id="3.30.70.330">
    <property type="match status" value="1"/>
</dbReference>
<dbReference type="AlphaFoldDB" id="A0ABD1ESC6"/>
<dbReference type="Pfam" id="PF00076">
    <property type="entry name" value="RRM_1"/>
    <property type="match status" value="1"/>
</dbReference>
<dbReference type="PROSITE" id="PS50102">
    <property type="entry name" value="RRM"/>
    <property type="match status" value="1"/>
</dbReference>
<keyword evidence="2 3" id="KW-0694">RNA-binding</keyword>
<evidence type="ECO:0000256" key="1">
    <source>
        <dbReference type="ARBA" id="ARBA00006110"/>
    </source>
</evidence>
<feature type="coiled-coil region" evidence="4">
    <location>
        <begin position="216"/>
        <end position="246"/>
    </location>
</feature>
<proteinExistence type="inferred from homology"/>
<dbReference type="EMBL" id="JBDJPC010000005">
    <property type="protein sequence ID" value="KAL1501697.1"/>
    <property type="molecule type" value="Genomic_DNA"/>
</dbReference>
<keyword evidence="7" id="KW-1185">Reference proteome</keyword>
<name>A0ABD1ESC6_HYPHA</name>
<dbReference type="Proteomes" id="UP001566132">
    <property type="component" value="Unassembled WGS sequence"/>
</dbReference>
<evidence type="ECO:0000256" key="3">
    <source>
        <dbReference type="PROSITE-ProRule" id="PRU00176"/>
    </source>
</evidence>
<keyword evidence="4" id="KW-0175">Coiled coil</keyword>
<reference evidence="6 7" key="1">
    <citation type="submission" date="2024-05" db="EMBL/GenBank/DDBJ databases">
        <title>Genetic variation in Jamaican populations of the coffee berry borer (Hypothenemus hampei).</title>
        <authorList>
            <person name="Errbii M."/>
            <person name="Myrie A."/>
        </authorList>
    </citation>
    <scope>NUCLEOTIDE SEQUENCE [LARGE SCALE GENOMIC DNA]</scope>
    <source>
        <strain evidence="6">JA-Hopewell-2020-01-JO</strain>
        <tissue evidence="6">Whole body</tissue>
    </source>
</reference>
<evidence type="ECO:0000259" key="5">
    <source>
        <dbReference type="PROSITE" id="PS50102"/>
    </source>
</evidence>
<protein>
    <recommendedName>
        <fullName evidence="5">RRM domain-containing protein</fullName>
    </recommendedName>
</protein>
<sequence>MTAAKIENNFESTNHIRFSIISLRLTKDSTTPRQLFIKEHSLRRQEANKPQGRTLFILNIPPYIDEDNVKTWFCSAGKILNVFLENQQITSTNGYKQAYVVFVKREGLLKALQMSHVEFDGDRSVKTGLEKYIENYNNSICDPDKLSKELSTFMLKFEKNEKKDKKTKDVDEDGWTVVTRKGHKPGLANKESVKLKLNEKIGKKSKVKELKNFYTFQLKERKMKNLTELRKNFEEAKKKINLMKSSRRFKPY</sequence>
<feature type="domain" description="RRM" evidence="5">
    <location>
        <begin position="53"/>
        <end position="132"/>
    </location>
</feature>
<comment type="caution">
    <text evidence="6">The sequence shown here is derived from an EMBL/GenBank/DDBJ whole genome shotgun (WGS) entry which is preliminary data.</text>
</comment>
<dbReference type="InterPro" id="IPR040446">
    <property type="entry name" value="RRP7"/>
</dbReference>
<dbReference type="SMART" id="SM00360">
    <property type="entry name" value="RRM"/>
    <property type="match status" value="1"/>
</dbReference>
<evidence type="ECO:0000256" key="4">
    <source>
        <dbReference type="SAM" id="Coils"/>
    </source>
</evidence>
<dbReference type="SUPFAM" id="SSF54928">
    <property type="entry name" value="RNA-binding domain, RBD"/>
    <property type="match status" value="1"/>
</dbReference>
<dbReference type="InterPro" id="IPR012677">
    <property type="entry name" value="Nucleotide-bd_a/b_plait_sf"/>
</dbReference>
<dbReference type="Gene3D" id="6.10.250.1770">
    <property type="match status" value="1"/>
</dbReference>
<evidence type="ECO:0000256" key="2">
    <source>
        <dbReference type="ARBA" id="ARBA00022884"/>
    </source>
</evidence>
<dbReference type="CDD" id="cd12951">
    <property type="entry name" value="RRP7_Rrp7A"/>
    <property type="match status" value="1"/>
</dbReference>
<dbReference type="PANTHER" id="PTHR13191:SF0">
    <property type="entry name" value="RIBOSOMAL RNA-PROCESSING PROTEIN 7 HOMOLOG A-RELATED"/>
    <property type="match status" value="1"/>
</dbReference>
<dbReference type="InterPro" id="IPR035979">
    <property type="entry name" value="RBD_domain_sf"/>
</dbReference>
<accession>A0ABD1ESC6</accession>
<dbReference type="InterPro" id="IPR024326">
    <property type="entry name" value="RRP7_C"/>
</dbReference>
<dbReference type="GO" id="GO:0003723">
    <property type="term" value="F:RNA binding"/>
    <property type="evidence" value="ECO:0007669"/>
    <property type="project" value="UniProtKB-UniRule"/>
</dbReference>
<gene>
    <name evidence="6" type="ORF">ABEB36_006979</name>
</gene>
<dbReference type="Pfam" id="PF12923">
    <property type="entry name" value="RRP7"/>
    <property type="match status" value="1"/>
</dbReference>
<dbReference type="InterPro" id="IPR000504">
    <property type="entry name" value="RRM_dom"/>
</dbReference>
<evidence type="ECO:0000313" key="6">
    <source>
        <dbReference type="EMBL" id="KAL1501697.1"/>
    </source>
</evidence>
<dbReference type="PANTHER" id="PTHR13191">
    <property type="entry name" value="RIBOSOMAL RNA PROCESSING PROTEIN 7-RELATED"/>
    <property type="match status" value="1"/>
</dbReference>
<comment type="similarity">
    <text evidence="1">Belongs to the RRP7 family.</text>
</comment>